<dbReference type="AlphaFoldDB" id="Q719L7"/>
<proteinExistence type="evidence at transcript level"/>
<dbReference type="Pfam" id="PF03032">
    <property type="entry name" value="FSAP_sig_propep"/>
    <property type="match status" value="1"/>
</dbReference>
<feature type="region of interest" description="Disordered" evidence="4">
    <location>
        <begin position="62"/>
        <end position="82"/>
    </location>
</feature>
<evidence type="ECO:0000256" key="1">
    <source>
        <dbReference type="ARBA" id="ARBA00004613"/>
    </source>
</evidence>
<dbReference type="EMBL" id="AF541885">
    <property type="protein sequence ID" value="AAQ11366.1"/>
    <property type="molecule type" value="mRNA"/>
</dbReference>
<feature type="domain" description="Frog antimicrobial peptide propeptide" evidence="6">
    <location>
        <begin position="2"/>
        <end position="35"/>
    </location>
</feature>
<evidence type="ECO:0000256" key="2">
    <source>
        <dbReference type="ARBA" id="ARBA00022525"/>
    </source>
</evidence>
<evidence type="ECO:0000259" key="6">
    <source>
        <dbReference type="Pfam" id="PF03032"/>
    </source>
</evidence>
<feature type="chain" id="PRO_5004283429" evidence="5">
    <location>
        <begin position="23"/>
        <end position="82"/>
    </location>
</feature>
<evidence type="ECO:0000313" key="7">
    <source>
        <dbReference type="EMBL" id="AAQ11366.1"/>
    </source>
</evidence>
<reference evidence="7" key="1">
    <citation type="submission" date="2002-08" db="EMBL/GenBank/DDBJ databases">
        <authorList>
            <person name="Conceicao K."/>
            <person name="Radis-Baptista G."/>
            <person name="Kubo T."/>
            <person name="Antoniazzi M.M."/>
            <person name="Jared C."/>
            <person name="Yamane T."/>
        </authorList>
    </citation>
    <scope>NUCLEOTIDE SEQUENCE</scope>
    <source>
        <tissue evidence="7">Skin</tissue>
    </source>
</reference>
<sequence length="82" mass="9717">MAFLKKSLFLVLLLGLVSLSLTHENEKKKDKKDVEQRNIYELFKNTHEGEAIARREVEANWRRDEEEANKDETKRDGPIYLK</sequence>
<keyword evidence="3 5" id="KW-0732">Signal</keyword>
<evidence type="ECO:0000256" key="3">
    <source>
        <dbReference type="ARBA" id="ARBA00022729"/>
    </source>
</evidence>
<evidence type="ECO:0000256" key="4">
    <source>
        <dbReference type="SAM" id="MobiDB-lite"/>
    </source>
</evidence>
<name>Q719L7_9NEOB</name>
<protein>
    <submittedName>
        <fullName evidence="7">Antimicrobial/opiod peptide Pv_1.2</fullName>
    </submittedName>
</protein>
<comment type="subcellular location">
    <subcellularLocation>
        <location evidence="1">Secreted</location>
    </subcellularLocation>
</comment>
<keyword evidence="2" id="KW-0964">Secreted</keyword>
<organism evidence="7">
    <name type="scientific">Trachycephalus venulosus</name>
    <name type="common">veined treefrog</name>
    <dbReference type="NCBI Taxonomy" id="213803"/>
    <lineage>
        <taxon>Eukaryota</taxon>
        <taxon>Metazoa</taxon>
        <taxon>Chordata</taxon>
        <taxon>Craniata</taxon>
        <taxon>Vertebrata</taxon>
        <taxon>Euteleostomi</taxon>
        <taxon>Amphibia</taxon>
        <taxon>Batrachia</taxon>
        <taxon>Anura</taxon>
        <taxon>Neobatrachia</taxon>
        <taxon>Hyloidea</taxon>
        <taxon>Hylidae</taxon>
        <taxon>Hylinae</taxon>
        <taxon>Lophiohylini</taxon>
        <taxon>Trachycephalus</taxon>
    </lineage>
</organism>
<dbReference type="GO" id="GO:0005576">
    <property type="term" value="C:extracellular region"/>
    <property type="evidence" value="ECO:0007669"/>
    <property type="project" value="UniProtKB-SubCell"/>
</dbReference>
<dbReference type="InterPro" id="IPR004275">
    <property type="entry name" value="Frog_antimicrobial_propeptide"/>
</dbReference>
<feature type="signal peptide" evidence="5">
    <location>
        <begin position="1"/>
        <end position="22"/>
    </location>
</feature>
<evidence type="ECO:0000256" key="5">
    <source>
        <dbReference type="SAM" id="SignalP"/>
    </source>
</evidence>
<accession>Q719L7</accession>